<dbReference type="EMBL" id="BNDY01000017">
    <property type="protein sequence ID" value="GHI41711.1"/>
    <property type="molecule type" value="Genomic_DNA"/>
</dbReference>
<dbReference type="Proteomes" id="UP001050808">
    <property type="component" value="Unassembled WGS sequence"/>
</dbReference>
<name>A0ABQ3QWQ3_9ACTN</name>
<gene>
    <name evidence="1" type="ORF">Sviol_61190</name>
</gene>
<proteinExistence type="predicted"/>
<reference evidence="1" key="1">
    <citation type="submission" date="2024-05" db="EMBL/GenBank/DDBJ databases">
        <title>Whole genome shotgun sequence of Streptomyces violascens NBRC 12920.</title>
        <authorList>
            <person name="Komaki H."/>
            <person name="Tamura T."/>
        </authorList>
    </citation>
    <scope>NUCLEOTIDE SEQUENCE</scope>
    <source>
        <strain evidence="1">NBRC 12920</strain>
    </source>
</reference>
<sequence>MVVSVCAASSQVPAARMSNPDLKESAPVGQTSMQFPQYTHAESVSGASCSAEIRAPKPRPATAMADVFCHRLDGALEAAGLHGLAEVETAP</sequence>
<organism evidence="1 2">
    <name type="scientific">Streptomyces violascens</name>
    <dbReference type="NCBI Taxonomy" id="67381"/>
    <lineage>
        <taxon>Bacteria</taxon>
        <taxon>Bacillati</taxon>
        <taxon>Actinomycetota</taxon>
        <taxon>Actinomycetes</taxon>
        <taxon>Kitasatosporales</taxon>
        <taxon>Streptomycetaceae</taxon>
        <taxon>Streptomyces</taxon>
    </lineage>
</organism>
<evidence type="ECO:0000313" key="1">
    <source>
        <dbReference type="EMBL" id="GHI41711.1"/>
    </source>
</evidence>
<accession>A0ABQ3QWQ3</accession>
<protein>
    <submittedName>
        <fullName evidence="1">Uncharacterized protein</fullName>
    </submittedName>
</protein>
<evidence type="ECO:0000313" key="2">
    <source>
        <dbReference type="Proteomes" id="UP001050808"/>
    </source>
</evidence>
<comment type="caution">
    <text evidence="1">The sequence shown here is derived from an EMBL/GenBank/DDBJ whole genome shotgun (WGS) entry which is preliminary data.</text>
</comment>
<keyword evidence="2" id="KW-1185">Reference proteome</keyword>